<dbReference type="EMBL" id="BTRK01000002">
    <property type="protein sequence ID" value="GMR39360.1"/>
    <property type="molecule type" value="Genomic_DNA"/>
</dbReference>
<comment type="caution">
    <text evidence="2">The sequence shown here is derived from an EMBL/GenBank/DDBJ whole genome shotgun (WGS) entry which is preliminary data.</text>
</comment>
<name>A0AAN4ZLU6_9BILA</name>
<evidence type="ECO:0000313" key="3">
    <source>
        <dbReference type="Proteomes" id="UP001328107"/>
    </source>
</evidence>
<reference evidence="3" key="1">
    <citation type="submission" date="2022-10" db="EMBL/GenBank/DDBJ databases">
        <title>Genome assembly of Pristionchus species.</title>
        <authorList>
            <person name="Yoshida K."/>
            <person name="Sommer R.J."/>
        </authorList>
    </citation>
    <scope>NUCLEOTIDE SEQUENCE [LARGE SCALE GENOMIC DNA]</scope>
    <source>
        <strain evidence="3">RS5460</strain>
    </source>
</reference>
<feature type="chain" id="PRO_5042897864" evidence="1">
    <location>
        <begin position="21"/>
        <end position="126"/>
    </location>
</feature>
<organism evidence="2 3">
    <name type="scientific">Pristionchus mayeri</name>
    <dbReference type="NCBI Taxonomy" id="1317129"/>
    <lineage>
        <taxon>Eukaryota</taxon>
        <taxon>Metazoa</taxon>
        <taxon>Ecdysozoa</taxon>
        <taxon>Nematoda</taxon>
        <taxon>Chromadorea</taxon>
        <taxon>Rhabditida</taxon>
        <taxon>Rhabditina</taxon>
        <taxon>Diplogasteromorpha</taxon>
        <taxon>Diplogasteroidea</taxon>
        <taxon>Neodiplogasteridae</taxon>
        <taxon>Pristionchus</taxon>
    </lineage>
</organism>
<proteinExistence type="predicted"/>
<evidence type="ECO:0000256" key="1">
    <source>
        <dbReference type="SAM" id="SignalP"/>
    </source>
</evidence>
<sequence length="126" mass="14367">MRLSLGLLLAASVFTNEASGGSREVDATTFAKLRSNYLTDAQHILLRAHYIVEKIEEISKNSEKNGVRPEDREYYKRHLQSLESTIEGKAAFRVIHRAAEKASTESRMSIEKMIEDYTAFFANLRK</sequence>
<dbReference type="AlphaFoldDB" id="A0AAN4ZLU6"/>
<keyword evidence="3" id="KW-1185">Reference proteome</keyword>
<gene>
    <name evidence="2" type="ORF">PMAYCL1PPCAC_09555</name>
</gene>
<protein>
    <submittedName>
        <fullName evidence="2">Uncharacterized protein</fullName>
    </submittedName>
</protein>
<dbReference type="Proteomes" id="UP001328107">
    <property type="component" value="Unassembled WGS sequence"/>
</dbReference>
<keyword evidence="1" id="KW-0732">Signal</keyword>
<feature type="signal peptide" evidence="1">
    <location>
        <begin position="1"/>
        <end position="20"/>
    </location>
</feature>
<accession>A0AAN4ZLU6</accession>
<evidence type="ECO:0000313" key="2">
    <source>
        <dbReference type="EMBL" id="GMR39360.1"/>
    </source>
</evidence>